<feature type="transmembrane region" description="Helical" evidence="6">
    <location>
        <begin position="149"/>
        <end position="168"/>
    </location>
</feature>
<reference evidence="7" key="1">
    <citation type="submission" date="2019-02" db="EMBL/GenBank/DDBJ databases">
        <authorList>
            <person name="Gruber-Vodicka R. H."/>
            <person name="Seah K. B. B."/>
        </authorList>
    </citation>
    <scope>NUCLEOTIDE SEQUENCE</scope>
    <source>
        <strain evidence="7">BECK_M7</strain>
    </source>
</reference>
<dbReference type="GO" id="GO:0016020">
    <property type="term" value="C:membrane"/>
    <property type="evidence" value="ECO:0007669"/>
    <property type="project" value="UniProtKB-SubCell"/>
</dbReference>
<gene>
    <name evidence="7" type="ORF">BECKLFY1418B_GA0070995_100318</name>
</gene>
<protein>
    <submittedName>
        <fullName evidence="7">4-hydroxybenzoate polyprenyltransferase</fullName>
    </submittedName>
</protein>
<keyword evidence="3 6" id="KW-0812">Transmembrane</keyword>
<dbReference type="Gene3D" id="1.10.357.140">
    <property type="entry name" value="UbiA prenyltransferase"/>
    <property type="match status" value="1"/>
</dbReference>
<feature type="transmembrane region" description="Helical" evidence="6">
    <location>
        <begin position="180"/>
        <end position="200"/>
    </location>
</feature>
<proteinExistence type="predicted"/>
<evidence type="ECO:0000256" key="6">
    <source>
        <dbReference type="SAM" id="Phobius"/>
    </source>
</evidence>
<name>A0A450U5G2_9GAMM</name>
<keyword evidence="4 6" id="KW-1133">Transmembrane helix</keyword>
<feature type="transmembrane region" description="Helical" evidence="6">
    <location>
        <begin position="18"/>
        <end position="35"/>
    </location>
</feature>
<organism evidence="7">
    <name type="scientific">Candidatus Kentrum sp. LFY</name>
    <dbReference type="NCBI Taxonomy" id="2126342"/>
    <lineage>
        <taxon>Bacteria</taxon>
        <taxon>Pseudomonadati</taxon>
        <taxon>Pseudomonadota</taxon>
        <taxon>Gammaproteobacteria</taxon>
        <taxon>Candidatus Kentrum</taxon>
    </lineage>
</organism>
<accession>A0A450U5G2</accession>
<sequence length="296" mass="32183">MIVETVSTIFNFIRLGRPYYVLPPIAAAIAGYVSSDNGDVSWMIITQICAVFLLLGMSSWTANEITDQASDMKGSKKELWGLYVSGGTQLISGESLSQRAVTTYIVILATIGLAISTTFGMVFFGLALLFLIIGLAYSIRPVRLKERGIVGLAVIVMAYGIVSFSAGWVTSDRILTTDCLVYAGFLSLIFLGFEGIAHLTDREQDHANGENTFAVALGERTAKYILAACQCIPILGLIIIHEWIPFLQDKDDSLIFLALLSTVFAAFTILSRNNSQLCTLRVLGVPTMLVMVLPAF</sequence>
<feature type="transmembrane region" description="Helical" evidence="6">
    <location>
        <begin position="253"/>
        <end position="270"/>
    </location>
</feature>
<evidence type="ECO:0000256" key="2">
    <source>
        <dbReference type="ARBA" id="ARBA00022475"/>
    </source>
</evidence>
<dbReference type="InterPro" id="IPR000537">
    <property type="entry name" value="UbiA_prenyltransferase"/>
</dbReference>
<dbReference type="PANTHER" id="PTHR42723">
    <property type="entry name" value="CHLOROPHYLL SYNTHASE"/>
    <property type="match status" value="1"/>
</dbReference>
<evidence type="ECO:0000256" key="3">
    <source>
        <dbReference type="ARBA" id="ARBA00022692"/>
    </source>
</evidence>
<dbReference type="EMBL" id="CAADFF010000003">
    <property type="protein sequence ID" value="VFJ86415.1"/>
    <property type="molecule type" value="Genomic_DNA"/>
</dbReference>
<feature type="transmembrane region" description="Helical" evidence="6">
    <location>
        <begin position="104"/>
        <end position="137"/>
    </location>
</feature>
<dbReference type="AlphaFoldDB" id="A0A450U5G2"/>
<keyword evidence="7" id="KW-0808">Transferase</keyword>
<evidence type="ECO:0000313" key="7">
    <source>
        <dbReference type="EMBL" id="VFJ86415.1"/>
    </source>
</evidence>
<dbReference type="InterPro" id="IPR050475">
    <property type="entry name" value="Prenyltransferase_related"/>
</dbReference>
<comment type="subcellular location">
    <subcellularLocation>
        <location evidence="1">Membrane</location>
        <topology evidence="1">Multi-pass membrane protein</topology>
    </subcellularLocation>
</comment>
<dbReference type="Gene3D" id="1.20.120.1780">
    <property type="entry name" value="UbiA prenyltransferase"/>
    <property type="match status" value="1"/>
</dbReference>
<dbReference type="InterPro" id="IPR044878">
    <property type="entry name" value="UbiA_sf"/>
</dbReference>
<evidence type="ECO:0000256" key="1">
    <source>
        <dbReference type="ARBA" id="ARBA00004141"/>
    </source>
</evidence>
<dbReference type="GO" id="GO:0016765">
    <property type="term" value="F:transferase activity, transferring alkyl or aryl (other than methyl) groups"/>
    <property type="evidence" value="ECO:0007669"/>
    <property type="project" value="InterPro"/>
</dbReference>
<evidence type="ECO:0000256" key="4">
    <source>
        <dbReference type="ARBA" id="ARBA00022989"/>
    </source>
</evidence>
<evidence type="ECO:0000256" key="5">
    <source>
        <dbReference type="ARBA" id="ARBA00023136"/>
    </source>
</evidence>
<feature type="transmembrane region" description="Helical" evidence="6">
    <location>
        <begin position="42"/>
        <end position="62"/>
    </location>
</feature>
<dbReference type="Pfam" id="PF01040">
    <property type="entry name" value="UbiA"/>
    <property type="match status" value="1"/>
</dbReference>
<keyword evidence="5 6" id="KW-0472">Membrane</keyword>
<feature type="transmembrane region" description="Helical" evidence="6">
    <location>
        <begin position="221"/>
        <end position="241"/>
    </location>
</feature>
<dbReference type="PANTHER" id="PTHR42723:SF1">
    <property type="entry name" value="CHLOROPHYLL SYNTHASE, CHLOROPLASTIC"/>
    <property type="match status" value="1"/>
</dbReference>
<keyword evidence="2" id="KW-1003">Cell membrane</keyword>